<sequence length="209" mass="23579">MMVDKQNSPNFKQEHLNAGIPFGRFYLPIRDEGGVGLIDTYTIERVENAYELLGLFSKRLFLATELISLSEEIDNGVEATLRLSAYDDDDDDKVDEDDDGTYTALDDYHRQIFASPWSVDDHGMPLCLSDCIIRATHPQTSPPPSYTTVHPIGQMIGHPSREHGEDHHNHPDHQQVEIFFYCSNACKNALLGHGMDTLGKLNDNIHQNL</sequence>
<protein>
    <submittedName>
        <fullName evidence="1">Uncharacterized protein</fullName>
    </submittedName>
</protein>
<dbReference type="AlphaFoldDB" id="A0A8B6CYW1"/>
<dbReference type="OrthoDB" id="6176222at2759"/>
<evidence type="ECO:0000313" key="2">
    <source>
        <dbReference type="Proteomes" id="UP000596742"/>
    </source>
</evidence>
<keyword evidence="2" id="KW-1185">Reference proteome</keyword>
<dbReference type="EMBL" id="UYJE01002571">
    <property type="protein sequence ID" value="VDI11938.1"/>
    <property type="molecule type" value="Genomic_DNA"/>
</dbReference>
<proteinExistence type="predicted"/>
<evidence type="ECO:0000313" key="1">
    <source>
        <dbReference type="EMBL" id="VDI11938.1"/>
    </source>
</evidence>
<gene>
    <name evidence="1" type="ORF">MGAL_10B006932</name>
</gene>
<organism evidence="1 2">
    <name type="scientific">Mytilus galloprovincialis</name>
    <name type="common">Mediterranean mussel</name>
    <dbReference type="NCBI Taxonomy" id="29158"/>
    <lineage>
        <taxon>Eukaryota</taxon>
        <taxon>Metazoa</taxon>
        <taxon>Spiralia</taxon>
        <taxon>Lophotrochozoa</taxon>
        <taxon>Mollusca</taxon>
        <taxon>Bivalvia</taxon>
        <taxon>Autobranchia</taxon>
        <taxon>Pteriomorphia</taxon>
        <taxon>Mytilida</taxon>
        <taxon>Mytiloidea</taxon>
        <taxon>Mytilidae</taxon>
        <taxon>Mytilinae</taxon>
        <taxon>Mytilus</taxon>
    </lineage>
</organism>
<dbReference type="Proteomes" id="UP000596742">
    <property type="component" value="Unassembled WGS sequence"/>
</dbReference>
<name>A0A8B6CYW1_MYTGA</name>
<reference evidence="1" key="1">
    <citation type="submission" date="2018-11" db="EMBL/GenBank/DDBJ databases">
        <authorList>
            <person name="Alioto T."/>
            <person name="Alioto T."/>
        </authorList>
    </citation>
    <scope>NUCLEOTIDE SEQUENCE</scope>
</reference>
<accession>A0A8B6CYW1</accession>
<comment type="caution">
    <text evidence="1">The sequence shown here is derived from an EMBL/GenBank/DDBJ whole genome shotgun (WGS) entry which is preliminary data.</text>
</comment>